<name>A0A6C0KYT1_9ZZZZ</name>
<reference evidence="1" key="1">
    <citation type="journal article" date="2020" name="Nature">
        <title>Giant virus diversity and host interactions through global metagenomics.</title>
        <authorList>
            <person name="Schulz F."/>
            <person name="Roux S."/>
            <person name="Paez-Espino D."/>
            <person name="Jungbluth S."/>
            <person name="Walsh D.A."/>
            <person name="Denef V.J."/>
            <person name="McMahon K.D."/>
            <person name="Konstantinidis K.T."/>
            <person name="Eloe-Fadrosh E.A."/>
            <person name="Kyrpides N.C."/>
            <person name="Woyke T."/>
        </authorList>
    </citation>
    <scope>NUCLEOTIDE SEQUENCE</scope>
    <source>
        <strain evidence="1">GVMAG-S-3300013286-35</strain>
    </source>
</reference>
<dbReference type="EMBL" id="MN740992">
    <property type="protein sequence ID" value="QHU21827.1"/>
    <property type="molecule type" value="Genomic_DNA"/>
</dbReference>
<accession>A0A6C0KYT1</accession>
<evidence type="ECO:0000313" key="1">
    <source>
        <dbReference type="EMBL" id="QHU21827.1"/>
    </source>
</evidence>
<sequence length="266" mass="31520">MSWVLVLICNEPYLPKTIQTISECRDTGCWKNDIVLLIPAAIQHNPDLLESTRRLQFTVRLLPERNLDVVKTAWEAKPGHLNYKYNTTRCFQHMKYYVMDTWFKKWNYVFYIDAGMNILKPIQRIIDAISNRLDGCIFAHDETIHMEPYHKFLKQYSLDAMTVEQREDFLRNYNYTGPYFQSTTMLYDTSIIQDDTVEILFGLMERFPTSSYGDQGNFNLHFTIDLGIWRALPLRDTIGLLYYYCPRVGYVAQDYVMVKCPNIHWP</sequence>
<proteinExistence type="predicted"/>
<protein>
    <recommendedName>
        <fullName evidence="2">Nucleotide-diphospho-sugar transferase domain-containing protein</fullName>
    </recommendedName>
</protein>
<dbReference type="Gene3D" id="3.90.550.10">
    <property type="entry name" value="Spore Coat Polysaccharide Biosynthesis Protein SpsA, Chain A"/>
    <property type="match status" value="1"/>
</dbReference>
<dbReference type="SUPFAM" id="SSF53448">
    <property type="entry name" value="Nucleotide-diphospho-sugar transferases"/>
    <property type="match status" value="1"/>
</dbReference>
<organism evidence="1">
    <name type="scientific">viral metagenome</name>
    <dbReference type="NCBI Taxonomy" id="1070528"/>
    <lineage>
        <taxon>unclassified sequences</taxon>
        <taxon>metagenomes</taxon>
        <taxon>organismal metagenomes</taxon>
    </lineage>
</organism>
<evidence type="ECO:0008006" key="2">
    <source>
        <dbReference type="Google" id="ProtNLM"/>
    </source>
</evidence>
<dbReference type="AlphaFoldDB" id="A0A6C0KYT1"/>
<dbReference type="InterPro" id="IPR029044">
    <property type="entry name" value="Nucleotide-diphossugar_trans"/>
</dbReference>